<sequence>MKSQDRMELEGLKKRIKEHLEQQVEKHASAHYFEQMHKSLHRRLRVEMIKNTTFSEMLFEKLRWFFDAEKKVLLRSAFAGFFIFVAFLAAMSIGLSKRTQNISPSSVAATNPINPQGEGNKQPLQVISSSMQSKQPLEIESTRLSPNLPHSQDSQSVVQDSLTHYEAMVAF</sequence>
<keyword evidence="1" id="KW-1133">Transmembrane helix</keyword>
<accession>A0ABX7PX92</accession>
<evidence type="ECO:0000313" key="3">
    <source>
        <dbReference type="Proteomes" id="UP000663088"/>
    </source>
</evidence>
<dbReference type="Proteomes" id="UP000663088">
    <property type="component" value="Chromosome"/>
</dbReference>
<evidence type="ECO:0000256" key="1">
    <source>
        <dbReference type="SAM" id="Phobius"/>
    </source>
</evidence>
<organism evidence="2 3">
    <name type="scientific">Candidatus Methylacidiphilum infernorum</name>
    <dbReference type="NCBI Taxonomy" id="511746"/>
    <lineage>
        <taxon>Bacteria</taxon>
        <taxon>Pseudomonadati</taxon>
        <taxon>Verrucomicrobiota</taxon>
        <taxon>Methylacidiphilae</taxon>
        <taxon>Methylacidiphilales</taxon>
        <taxon>Methylacidiphilaceae</taxon>
        <taxon>Methylacidiphilum (ex Ratnadevi et al. 2023)</taxon>
    </lineage>
</organism>
<dbReference type="EMBL" id="CP065956">
    <property type="protein sequence ID" value="QSR87343.1"/>
    <property type="molecule type" value="Genomic_DNA"/>
</dbReference>
<keyword evidence="3" id="KW-1185">Reference proteome</keyword>
<evidence type="ECO:0000313" key="2">
    <source>
        <dbReference type="EMBL" id="QSR87343.1"/>
    </source>
</evidence>
<protein>
    <submittedName>
        <fullName evidence="2">Uncharacterized protein</fullName>
    </submittedName>
</protein>
<keyword evidence="1" id="KW-0472">Membrane</keyword>
<reference evidence="2 3" key="1">
    <citation type="submission" date="2020-12" db="EMBL/GenBank/DDBJ databases">
        <authorList>
            <person name="Awala S.I."/>
            <person name="Gwak J.-H."/>
            <person name="Kim S.-J."/>
            <person name="Rhee S.-K."/>
        </authorList>
    </citation>
    <scope>NUCLEOTIDE SEQUENCE [LARGE SCALE GENOMIC DNA]</scope>
    <source>
        <strain evidence="2 3">IT5</strain>
    </source>
</reference>
<keyword evidence="1" id="KW-0812">Transmembrane</keyword>
<gene>
    <name evidence="2" type="ORF">EM20IM_03160</name>
</gene>
<dbReference type="RefSeq" id="WP_206847791.1">
    <property type="nucleotide sequence ID" value="NZ_CP065956.1"/>
</dbReference>
<proteinExistence type="predicted"/>
<name>A0ABX7PX92_9BACT</name>
<feature type="transmembrane region" description="Helical" evidence="1">
    <location>
        <begin position="72"/>
        <end position="95"/>
    </location>
</feature>